<sequence length="350" mass="38420">MSDSQLRPADFNCEIAPCETHPDFDDSTRFKKVEFPEQAGLAANSLLQLIPAQAAADAVSSTYVLRFPKGIHGTLLNLNQGGQSTTMVDATGHFAGTASLYKVDPAAVAAFQMFSVASFATGQYFLADISSKLTEVNRKLDDLLVFLQASKRTELLSELTFVKYALANFSTIMLSEPQRMATIGNLQRAKIKAVADMEFYTEQLEDSVGAKTNENQARTVLQNKQGIDLASQLYAISTIMEAYYAQNWNKSYLANIKADAKPLFALSQNRMIGALKTFSDKINKEIESKKKGLLKGDVSASEHKILELSDVLNAQPESPLLVLVKDALDKPSAPTELYLRPNGEVYQKVV</sequence>
<gene>
    <name evidence="1" type="ORF">WMO44_04190</name>
</gene>
<dbReference type="RefSeq" id="WP_349151856.1">
    <property type="nucleotide sequence ID" value="NZ_JBBMEO010000003.1"/>
</dbReference>
<accession>A0ABV1AVJ3</accession>
<evidence type="ECO:0000313" key="1">
    <source>
        <dbReference type="EMBL" id="MEQ2361351.1"/>
    </source>
</evidence>
<dbReference type="EMBL" id="JBBMEO010000003">
    <property type="protein sequence ID" value="MEQ2361351.1"/>
    <property type="molecule type" value="Genomic_DNA"/>
</dbReference>
<comment type="caution">
    <text evidence="1">The sequence shown here is derived from an EMBL/GenBank/DDBJ whole genome shotgun (WGS) entry which is preliminary data.</text>
</comment>
<keyword evidence="2" id="KW-1185">Reference proteome</keyword>
<evidence type="ECO:0000313" key="2">
    <source>
        <dbReference type="Proteomes" id="UP001457197"/>
    </source>
</evidence>
<reference evidence="1 2" key="1">
    <citation type="submission" date="2024-03" db="EMBL/GenBank/DDBJ databases">
        <title>Human intestinal bacterial collection.</title>
        <authorList>
            <person name="Pauvert C."/>
            <person name="Hitch T.C.A."/>
            <person name="Clavel T."/>
        </authorList>
    </citation>
    <scope>NUCLEOTIDE SEQUENCE [LARGE SCALE GENOMIC DNA]</scope>
    <source>
        <strain evidence="1 2">CLA-AA-H175</strain>
    </source>
</reference>
<name>A0ABV1AVJ3_9FIRM</name>
<proteinExistence type="predicted"/>
<organism evidence="1 2">
    <name type="scientific">Faecalibacterium tardum</name>
    <dbReference type="NCBI Taxonomy" id="3133156"/>
    <lineage>
        <taxon>Bacteria</taxon>
        <taxon>Bacillati</taxon>
        <taxon>Bacillota</taxon>
        <taxon>Clostridia</taxon>
        <taxon>Eubacteriales</taxon>
        <taxon>Oscillospiraceae</taxon>
        <taxon>Faecalibacterium</taxon>
    </lineage>
</organism>
<protein>
    <submittedName>
        <fullName evidence="1">Uncharacterized protein</fullName>
    </submittedName>
</protein>
<dbReference type="Proteomes" id="UP001457197">
    <property type="component" value="Unassembled WGS sequence"/>
</dbReference>